<dbReference type="CDD" id="cd17364">
    <property type="entry name" value="MFS_PhT"/>
    <property type="match status" value="1"/>
</dbReference>
<dbReference type="Proteomes" id="UP000002195">
    <property type="component" value="Unassembled WGS sequence"/>
</dbReference>
<evidence type="ECO:0000313" key="9">
    <source>
        <dbReference type="Proteomes" id="UP000002195"/>
    </source>
</evidence>
<comment type="subcellular location">
    <subcellularLocation>
        <location evidence="1">Membrane</location>
        <topology evidence="1">Multi-pass membrane protein</topology>
    </subcellularLocation>
</comment>
<evidence type="ECO:0000259" key="7">
    <source>
        <dbReference type="PROSITE" id="PS50850"/>
    </source>
</evidence>
<feature type="transmembrane region" description="Helical" evidence="6">
    <location>
        <begin position="293"/>
        <end position="315"/>
    </location>
</feature>
<evidence type="ECO:0000256" key="6">
    <source>
        <dbReference type="SAM" id="Phobius"/>
    </source>
</evidence>
<dbReference type="InterPro" id="IPR011701">
    <property type="entry name" value="MFS"/>
</dbReference>
<feature type="compositionally biased region" description="Low complexity" evidence="5">
    <location>
        <begin position="144"/>
        <end position="169"/>
    </location>
</feature>
<dbReference type="PANTHER" id="PTHR23508:SF10">
    <property type="entry name" value="CARBOXYLIC ACID TRANSPORTER PROTEIN HOMOLOG"/>
    <property type="match status" value="1"/>
</dbReference>
<name>Q54SQ1_DICDI</name>
<dbReference type="KEGG" id="ddi:DDB_G0282311"/>
<dbReference type="RefSeq" id="XP_640250.2">
    <property type="nucleotide sequence ID" value="XM_635158.2"/>
</dbReference>
<gene>
    <name evidence="8" type="ORF">DDB_G0282311</name>
</gene>
<dbReference type="AlphaFoldDB" id="Q54SQ1"/>
<dbReference type="dictyBase" id="DDB_G0282311"/>
<dbReference type="EMBL" id="AAFI02000047">
    <property type="protein sequence ID" value="EAL66277.2"/>
    <property type="molecule type" value="Genomic_DNA"/>
</dbReference>
<dbReference type="VEuPathDB" id="AmoebaDB:DDB_G0282311"/>
<dbReference type="STRING" id="44689.Q54SQ1"/>
<feature type="transmembrane region" description="Helical" evidence="6">
    <location>
        <begin position="492"/>
        <end position="511"/>
    </location>
</feature>
<dbReference type="PhylomeDB" id="Q54SQ1"/>
<feature type="compositionally biased region" description="Low complexity" evidence="5">
    <location>
        <begin position="634"/>
        <end position="663"/>
    </location>
</feature>
<proteinExistence type="predicted"/>
<reference evidence="8 9" key="1">
    <citation type="journal article" date="2005" name="Nature">
        <title>The genome of the social amoeba Dictyostelium discoideum.</title>
        <authorList>
            <consortium name="The Dictyostelium discoideum Sequencing Consortium"/>
            <person name="Eichinger L."/>
            <person name="Pachebat J.A."/>
            <person name="Glockner G."/>
            <person name="Rajandream M.A."/>
            <person name="Sucgang R."/>
            <person name="Berriman M."/>
            <person name="Song J."/>
            <person name="Olsen R."/>
            <person name="Szafranski K."/>
            <person name="Xu Q."/>
            <person name="Tunggal B."/>
            <person name="Kummerfeld S."/>
            <person name="Madera M."/>
            <person name="Konfortov B.A."/>
            <person name="Rivero F."/>
            <person name="Bankier A.T."/>
            <person name="Lehmann R."/>
            <person name="Hamlin N."/>
            <person name="Davies R."/>
            <person name="Gaudet P."/>
            <person name="Fey P."/>
            <person name="Pilcher K."/>
            <person name="Chen G."/>
            <person name="Saunders D."/>
            <person name="Sodergren E."/>
            <person name="Davis P."/>
            <person name="Kerhornou A."/>
            <person name="Nie X."/>
            <person name="Hall N."/>
            <person name="Anjard C."/>
            <person name="Hemphill L."/>
            <person name="Bason N."/>
            <person name="Farbrother P."/>
            <person name="Desany B."/>
            <person name="Just E."/>
            <person name="Morio T."/>
            <person name="Rost R."/>
            <person name="Churcher C."/>
            <person name="Cooper J."/>
            <person name="Haydock S."/>
            <person name="van Driessche N."/>
            <person name="Cronin A."/>
            <person name="Goodhead I."/>
            <person name="Muzny D."/>
            <person name="Mourier T."/>
            <person name="Pain A."/>
            <person name="Lu M."/>
            <person name="Harper D."/>
            <person name="Lindsay R."/>
            <person name="Hauser H."/>
            <person name="James K."/>
            <person name="Quiles M."/>
            <person name="Madan Babu M."/>
            <person name="Saito T."/>
            <person name="Buchrieser C."/>
            <person name="Wardroper A."/>
            <person name="Felder M."/>
            <person name="Thangavelu M."/>
            <person name="Johnson D."/>
            <person name="Knights A."/>
            <person name="Loulseged H."/>
            <person name="Mungall K."/>
            <person name="Oliver K."/>
            <person name="Price C."/>
            <person name="Quail M.A."/>
            <person name="Urushihara H."/>
            <person name="Hernandez J."/>
            <person name="Rabbinowitsch E."/>
            <person name="Steffen D."/>
            <person name="Sanders M."/>
            <person name="Ma J."/>
            <person name="Kohara Y."/>
            <person name="Sharp S."/>
            <person name="Simmonds M."/>
            <person name="Spiegler S."/>
            <person name="Tivey A."/>
            <person name="Sugano S."/>
            <person name="White B."/>
            <person name="Walker D."/>
            <person name="Woodward J."/>
            <person name="Winckler T."/>
            <person name="Tanaka Y."/>
            <person name="Shaulsky G."/>
            <person name="Schleicher M."/>
            <person name="Weinstock G."/>
            <person name="Rosenthal A."/>
            <person name="Cox E.C."/>
            <person name="Chisholm R.L."/>
            <person name="Gibbs R."/>
            <person name="Loomis W.F."/>
            <person name="Platzer M."/>
            <person name="Kay R.R."/>
            <person name="Williams J."/>
            <person name="Dear P.H."/>
            <person name="Noegel A.A."/>
            <person name="Barrell B."/>
            <person name="Kuspa A."/>
        </authorList>
    </citation>
    <scope>NUCLEOTIDE SEQUENCE [LARGE SCALE GENOMIC DNA]</scope>
    <source>
        <strain evidence="8 9">AX4</strain>
    </source>
</reference>
<dbReference type="InterPro" id="IPR020846">
    <property type="entry name" value="MFS_dom"/>
</dbReference>
<accession>Q54SQ1</accession>
<evidence type="ECO:0000256" key="1">
    <source>
        <dbReference type="ARBA" id="ARBA00004141"/>
    </source>
</evidence>
<dbReference type="PaxDb" id="44689-DDB0238850"/>
<keyword evidence="2 6" id="KW-0812">Transmembrane</keyword>
<dbReference type="PROSITE" id="PS00216">
    <property type="entry name" value="SUGAR_TRANSPORT_1"/>
    <property type="match status" value="1"/>
</dbReference>
<protein>
    <submittedName>
        <fullName evidence="8">Major facilitator superfamily protein</fullName>
    </submittedName>
</protein>
<dbReference type="SMR" id="Q54SQ1"/>
<feature type="transmembrane region" description="Helical" evidence="6">
    <location>
        <begin position="269"/>
        <end position="287"/>
    </location>
</feature>
<keyword evidence="4 6" id="KW-0472">Membrane</keyword>
<evidence type="ECO:0000256" key="5">
    <source>
        <dbReference type="SAM" id="MobiDB-lite"/>
    </source>
</evidence>
<evidence type="ECO:0000313" key="8">
    <source>
        <dbReference type="EMBL" id="EAL66277.2"/>
    </source>
</evidence>
<sequence length="663" mass="72553">MGDNFEIPKIHVTLPKEESEKITEIGNWENNNIKNINLENNEKTRKALLGGVAMRKGNSERGDYLILSTNDDTINKKNNTILLEEDEEEEIEEKPLLLPTTSNNYTNNKIQIDNNSNNNYIIDKNNINNNNIIASSYPTTYNNNNNNMTGINDNNSENDSNNNNNSENNLGGITIDKTNTDLLTIHNNNIKPNFKKNILTQLKQTIVAGTGFLCDAYDLFVINLVLVILQKLYKESSGDSSMVSTGALWGAVGGQIVFGFLADRIGRKIGFIITLSFIIVGAFASAVSFDKAALNIFGMLTLWRTILGFGIGGEYPLSATISSESSSSDRKRGSQVASVFSMQGLGIILSPVVVIVLLKICGSNHIDLVWRLALGFGGIPGLVMIYFRIKMKETKSFSNKAKIQKKQMFLSIMKYWKTLAGTAGGWFIFDITFYANGLFNGTIVSLIGFDDASNTYDEIWNTTLVSLYLALIGLPGYFVGIALIDRLGRKKLQMLGFALLGITYMVMGISYDHIVKIKALFIVLYGLTFFFGNAGPNTTTFVLPSESFPTKIRATCHGLSAAAGKIGAVIGGATIKPLFTNYGLGKTLIVCGAIAFVGLILTFLIVEETMGKPIIEDEDIQLDNISDDPSLRESTGSSSSGVEDNIDNNNNNNNTITNPIESN</sequence>
<dbReference type="InParanoid" id="Q54SQ1"/>
<dbReference type="OMA" id="GLYHVRA"/>
<keyword evidence="3 6" id="KW-1133">Transmembrane helix</keyword>
<dbReference type="eggNOG" id="KOG0252">
    <property type="taxonomic scope" value="Eukaryota"/>
</dbReference>
<organism evidence="8 9">
    <name type="scientific">Dictyostelium discoideum</name>
    <name type="common">Social amoeba</name>
    <dbReference type="NCBI Taxonomy" id="44689"/>
    <lineage>
        <taxon>Eukaryota</taxon>
        <taxon>Amoebozoa</taxon>
        <taxon>Evosea</taxon>
        <taxon>Eumycetozoa</taxon>
        <taxon>Dictyostelia</taxon>
        <taxon>Dictyosteliales</taxon>
        <taxon>Dictyosteliaceae</taxon>
        <taxon>Dictyostelium</taxon>
    </lineage>
</organism>
<feature type="region of interest" description="Disordered" evidence="5">
    <location>
        <begin position="144"/>
        <end position="171"/>
    </location>
</feature>
<dbReference type="PROSITE" id="PS50850">
    <property type="entry name" value="MFS"/>
    <property type="match status" value="1"/>
</dbReference>
<feature type="region of interest" description="Disordered" evidence="5">
    <location>
        <begin position="625"/>
        <end position="663"/>
    </location>
</feature>
<dbReference type="GO" id="GO:0016020">
    <property type="term" value="C:membrane"/>
    <property type="evidence" value="ECO:0007669"/>
    <property type="project" value="UniProtKB-SubCell"/>
</dbReference>
<evidence type="ECO:0000256" key="2">
    <source>
        <dbReference type="ARBA" id="ARBA00022692"/>
    </source>
</evidence>
<feature type="transmembrane region" description="Helical" evidence="6">
    <location>
        <begin position="459"/>
        <end position="480"/>
    </location>
</feature>
<dbReference type="HOGENOM" id="CLU_001265_46_12_1"/>
<dbReference type="FunCoup" id="Q54SQ1">
    <property type="interactions" value="42"/>
</dbReference>
<evidence type="ECO:0000256" key="4">
    <source>
        <dbReference type="ARBA" id="ARBA00023136"/>
    </source>
</evidence>
<feature type="transmembrane region" description="Helical" evidence="6">
    <location>
        <begin position="587"/>
        <end position="606"/>
    </location>
</feature>
<dbReference type="PROSITE" id="PS00217">
    <property type="entry name" value="SUGAR_TRANSPORT_2"/>
    <property type="match status" value="1"/>
</dbReference>
<dbReference type="Pfam" id="PF07690">
    <property type="entry name" value="MFS_1"/>
    <property type="match status" value="1"/>
</dbReference>
<dbReference type="SUPFAM" id="SSF103473">
    <property type="entry name" value="MFS general substrate transporter"/>
    <property type="match status" value="1"/>
</dbReference>
<feature type="transmembrane region" description="Helical" evidence="6">
    <location>
        <begin position="336"/>
        <end position="356"/>
    </location>
</feature>
<feature type="domain" description="Major facilitator superfamily (MFS) profile" evidence="7">
    <location>
        <begin position="204"/>
        <end position="610"/>
    </location>
</feature>
<evidence type="ECO:0000256" key="3">
    <source>
        <dbReference type="ARBA" id="ARBA00022989"/>
    </source>
</evidence>
<comment type="caution">
    <text evidence="8">The sequence shown here is derived from an EMBL/GenBank/DDBJ whole genome shotgun (WGS) entry which is preliminary data.</text>
</comment>
<feature type="transmembrane region" description="Helical" evidence="6">
    <location>
        <begin position="205"/>
        <end position="229"/>
    </location>
</feature>
<dbReference type="Gene3D" id="1.20.1250.20">
    <property type="entry name" value="MFS general substrate transporter like domains"/>
    <property type="match status" value="1"/>
</dbReference>
<feature type="transmembrane region" description="Helical" evidence="6">
    <location>
        <begin position="517"/>
        <end position="535"/>
    </location>
</feature>
<dbReference type="PANTHER" id="PTHR23508">
    <property type="entry name" value="CARBOXYLIC ACID TRANSPORTER PROTEIN HOMOLOG"/>
    <property type="match status" value="1"/>
</dbReference>
<dbReference type="GeneID" id="8623509"/>
<dbReference type="GO" id="GO:0022857">
    <property type="term" value="F:transmembrane transporter activity"/>
    <property type="evidence" value="ECO:0007669"/>
    <property type="project" value="InterPro"/>
</dbReference>
<keyword evidence="9" id="KW-1185">Reference proteome</keyword>
<dbReference type="InterPro" id="IPR036259">
    <property type="entry name" value="MFS_trans_sf"/>
</dbReference>
<feature type="transmembrane region" description="Helical" evidence="6">
    <location>
        <begin position="368"/>
        <end position="387"/>
    </location>
</feature>
<feature type="transmembrane region" description="Helical" evidence="6">
    <location>
        <begin position="241"/>
        <end position="262"/>
    </location>
</feature>
<dbReference type="InterPro" id="IPR005829">
    <property type="entry name" value="Sugar_transporter_CS"/>
</dbReference>